<dbReference type="InterPro" id="IPR013324">
    <property type="entry name" value="RNA_pol_sigma_r3/r4-like"/>
</dbReference>
<keyword evidence="4" id="KW-0238">DNA-binding</keyword>
<dbReference type="Proteomes" id="UP000243528">
    <property type="component" value="Unassembled WGS sequence"/>
</dbReference>
<proteinExistence type="inferred from homology"/>
<dbReference type="InterPro" id="IPR013249">
    <property type="entry name" value="RNA_pol_sigma70_r4_t2"/>
</dbReference>
<dbReference type="NCBIfam" id="TIGR02983">
    <property type="entry name" value="SigE-fam_strep"/>
    <property type="match status" value="1"/>
</dbReference>
<evidence type="ECO:0000313" key="10">
    <source>
        <dbReference type="Proteomes" id="UP000243528"/>
    </source>
</evidence>
<protein>
    <submittedName>
        <fullName evidence="9">RNA polymerase sigma-70 factor (Sigma-E family)</fullName>
    </submittedName>
</protein>
<dbReference type="InterPro" id="IPR039425">
    <property type="entry name" value="RNA_pol_sigma-70-like"/>
</dbReference>
<dbReference type="Gene3D" id="1.10.10.10">
    <property type="entry name" value="Winged helix-like DNA-binding domain superfamily/Winged helix DNA-binding domain"/>
    <property type="match status" value="1"/>
</dbReference>
<dbReference type="GO" id="GO:0003677">
    <property type="term" value="F:DNA binding"/>
    <property type="evidence" value="ECO:0007669"/>
    <property type="project" value="UniProtKB-KW"/>
</dbReference>
<dbReference type="InterPro" id="IPR014284">
    <property type="entry name" value="RNA_pol_sigma-70_dom"/>
</dbReference>
<keyword evidence="5" id="KW-0804">Transcription</keyword>
<dbReference type="PANTHER" id="PTHR43133">
    <property type="entry name" value="RNA POLYMERASE ECF-TYPE SIGMA FACTO"/>
    <property type="match status" value="1"/>
</dbReference>
<dbReference type="SUPFAM" id="SSF88946">
    <property type="entry name" value="Sigma2 domain of RNA polymerase sigma factors"/>
    <property type="match status" value="1"/>
</dbReference>
<dbReference type="EMBL" id="PYGE01000002">
    <property type="protein sequence ID" value="PSL06927.1"/>
    <property type="molecule type" value="Genomic_DNA"/>
</dbReference>
<sequence length="170" mass="18503">MVEEQRESGADAAVTELYAAHYVHLVRLSALLQGDHAVAEEVVQDAFVALHRRWRTLRDTDRAVGYLRRSVVHGSRSVQRRRGVAARHPEDPPPNAPSAEQQAVVGAAGNAVVEALRELPARQREALVLRYYGGLVEAEIATAMKISRGAVKSHISRGMAGLRAALAAWS</sequence>
<evidence type="ECO:0000256" key="3">
    <source>
        <dbReference type="ARBA" id="ARBA00023082"/>
    </source>
</evidence>
<organism evidence="9 10">
    <name type="scientific">Haloactinopolyspora alba</name>
    <dbReference type="NCBI Taxonomy" id="648780"/>
    <lineage>
        <taxon>Bacteria</taxon>
        <taxon>Bacillati</taxon>
        <taxon>Actinomycetota</taxon>
        <taxon>Actinomycetes</taxon>
        <taxon>Jiangellales</taxon>
        <taxon>Jiangellaceae</taxon>
        <taxon>Haloactinopolyspora</taxon>
    </lineage>
</organism>
<keyword evidence="2" id="KW-0805">Transcription regulation</keyword>
<name>A0A2P8EBW8_9ACTN</name>
<keyword evidence="3" id="KW-0731">Sigma factor</keyword>
<evidence type="ECO:0000256" key="4">
    <source>
        <dbReference type="ARBA" id="ARBA00023125"/>
    </source>
</evidence>
<dbReference type="PANTHER" id="PTHR43133:SF50">
    <property type="entry name" value="ECF RNA POLYMERASE SIGMA FACTOR SIGM"/>
    <property type="match status" value="1"/>
</dbReference>
<dbReference type="InterPro" id="IPR014325">
    <property type="entry name" value="RNA_pol_sigma-E_actinobac"/>
</dbReference>
<comment type="similarity">
    <text evidence="1">Belongs to the sigma-70 factor family. ECF subfamily.</text>
</comment>
<feature type="region of interest" description="Disordered" evidence="6">
    <location>
        <begin position="78"/>
        <end position="99"/>
    </location>
</feature>
<dbReference type="Pfam" id="PF04542">
    <property type="entry name" value="Sigma70_r2"/>
    <property type="match status" value="1"/>
</dbReference>
<dbReference type="Gene3D" id="1.10.1740.10">
    <property type="match status" value="1"/>
</dbReference>
<feature type="domain" description="RNA polymerase sigma factor 70 region 4 type 2" evidence="8">
    <location>
        <begin position="111"/>
        <end position="160"/>
    </location>
</feature>
<dbReference type="InterPro" id="IPR013325">
    <property type="entry name" value="RNA_pol_sigma_r2"/>
</dbReference>
<reference evidence="9 10" key="1">
    <citation type="submission" date="2018-03" db="EMBL/GenBank/DDBJ databases">
        <title>Genomic Encyclopedia of Archaeal and Bacterial Type Strains, Phase II (KMG-II): from individual species to whole genera.</title>
        <authorList>
            <person name="Goeker M."/>
        </authorList>
    </citation>
    <scope>NUCLEOTIDE SEQUENCE [LARGE SCALE GENOMIC DNA]</scope>
    <source>
        <strain evidence="9 10">DSM 45211</strain>
    </source>
</reference>
<evidence type="ECO:0000256" key="2">
    <source>
        <dbReference type="ARBA" id="ARBA00023015"/>
    </source>
</evidence>
<gene>
    <name evidence="9" type="ORF">CLV30_102316</name>
</gene>
<evidence type="ECO:0000256" key="5">
    <source>
        <dbReference type="ARBA" id="ARBA00023163"/>
    </source>
</evidence>
<comment type="caution">
    <text evidence="9">The sequence shown here is derived from an EMBL/GenBank/DDBJ whole genome shotgun (WGS) entry which is preliminary data.</text>
</comment>
<dbReference type="GO" id="GO:0016987">
    <property type="term" value="F:sigma factor activity"/>
    <property type="evidence" value="ECO:0007669"/>
    <property type="project" value="UniProtKB-KW"/>
</dbReference>
<dbReference type="GO" id="GO:0006352">
    <property type="term" value="P:DNA-templated transcription initiation"/>
    <property type="evidence" value="ECO:0007669"/>
    <property type="project" value="InterPro"/>
</dbReference>
<keyword evidence="10" id="KW-1185">Reference proteome</keyword>
<evidence type="ECO:0000256" key="1">
    <source>
        <dbReference type="ARBA" id="ARBA00010641"/>
    </source>
</evidence>
<dbReference type="Pfam" id="PF08281">
    <property type="entry name" value="Sigma70_r4_2"/>
    <property type="match status" value="1"/>
</dbReference>
<evidence type="ECO:0000313" key="9">
    <source>
        <dbReference type="EMBL" id="PSL06927.1"/>
    </source>
</evidence>
<dbReference type="NCBIfam" id="TIGR02937">
    <property type="entry name" value="sigma70-ECF"/>
    <property type="match status" value="1"/>
</dbReference>
<dbReference type="AlphaFoldDB" id="A0A2P8EBW8"/>
<evidence type="ECO:0000259" key="8">
    <source>
        <dbReference type="Pfam" id="PF08281"/>
    </source>
</evidence>
<dbReference type="SUPFAM" id="SSF88659">
    <property type="entry name" value="Sigma3 and sigma4 domains of RNA polymerase sigma factors"/>
    <property type="match status" value="1"/>
</dbReference>
<dbReference type="OrthoDB" id="2046835at2"/>
<evidence type="ECO:0000259" key="7">
    <source>
        <dbReference type="Pfam" id="PF04542"/>
    </source>
</evidence>
<feature type="domain" description="RNA polymerase sigma-70 region 2" evidence="7">
    <location>
        <begin position="17"/>
        <end position="80"/>
    </location>
</feature>
<accession>A0A2P8EBW8</accession>
<dbReference type="RefSeq" id="WP_106535916.1">
    <property type="nucleotide sequence ID" value="NZ_ML142898.1"/>
</dbReference>
<evidence type="ECO:0000256" key="6">
    <source>
        <dbReference type="SAM" id="MobiDB-lite"/>
    </source>
</evidence>
<dbReference type="InterPro" id="IPR036388">
    <property type="entry name" value="WH-like_DNA-bd_sf"/>
</dbReference>
<dbReference type="InterPro" id="IPR007627">
    <property type="entry name" value="RNA_pol_sigma70_r2"/>
</dbReference>
<dbReference type="CDD" id="cd06171">
    <property type="entry name" value="Sigma70_r4"/>
    <property type="match status" value="1"/>
</dbReference>